<sequence>MKDLWDMNPEDSSKEVVPVFEKHWQDTLAKCGRISPHTQVHAKYKHNATQVDFIQSPKKKEASVLPALIKSFGPMYLFGAFLKLLQDVLTFVSPQILGHRHAANALTVAIFQQNVHHRYANKDSAHIYHLQKIAEDIERC</sequence>
<keyword evidence="2" id="KW-1185">Reference proteome</keyword>
<proteinExistence type="predicted"/>
<organism evidence="1 2">
    <name type="scientific">Callosobruchus maculatus</name>
    <name type="common">Southern cowpea weevil</name>
    <name type="synonym">Pulse bruchid</name>
    <dbReference type="NCBI Taxonomy" id="64391"/>
    <lineage>
        <taxon>Eukaryota</taxon>
        <taxon>Metazoa</taxon>
        <taxon>Ecdysozoa</taxon>
        <taxon>Arthropoda</taxon>
        <taxon>Hexapoda</taxon>
        <taxon>Insecta</taxon>
        <taxon>Pterygota</taxon>
        <taxon>Neoptera</taxon>
        <taxon>Endopterygota</taxon>
        <taxon>Coleoptera</taxon>
        <taxon>Polyphaga</taxon>
        <taxon>Cucujiformia</taxon>
        <taxon>Chrysomeloidea</taxon>
        <taxon>Chrysomelidae</taxon>
        <taxon>Bruchinae</taxon>
        <taxon>Bruchini</taxon>
        <taxon>Callosobruchus</taxon>
    </lineage>
</organism>
<protein>
    <submittedName>
        <fullName evidence="1">Uncharacterized protein</fullName>
    </submittedName>
</protein>
<evidence type="ECO:0000313" key="2">
    <source>
        <dbReference type="Proteomes" id="UP000410492"/>
    </source>
</evidence>
<accession>A0A653DNC6</accession>
<gene>
    <name evidence="1" type="ORF">CALMAC_LOCUS18758</name>
</gene>
<dbReference type="Proteomes" id="UP000410492">
    <property type="component" value="Unassembled WGS sequence"/>
</dbReference>
<evidence type="ECO:0000313" key="1">
    <source>
        <dbReference type="EMBL" id="VEN61317.1"/>
    </source>
</evidence>
<dbReference type="EMBL" id="CAACVG010013127">
    <property type="protein sequence ID" value="VEN61317.1"/>
    <property type="molecule type" value="Genomic_DNA"/>
</dbReference>
<dbReference type="AlphaFoldDB" id="A0A653DNC6"/>
<name>A0A653DNC6_CALMS</name>
<dbReference type="OrthoDB" id="6500128at2759"/>
<reference evidence="1 2" key="1">
    <citation type="submission" date="2019-01" db="EMBL/GenBank/DDBJ databases">
        <authorList>
            <person name="Sayadi A."/>
        </authorList>
    </citation>
    <scope>NUCLEOTIDE SEQUENCE [LARGE SCALE GENOMIC DNA]</scope>
</reference>